<dbReference type="RefSeq" id="WP_149847598.1">
    <property type="nucleotide sequence ID" value="NZ_VUOB01000002.1"/>
</dbReference>
<name>A0A5B2XUR0_9PSEU</name>
<dbReference type="EMBL" id="VUOB01000002">
    <property type="protein sequence ID" value="KAA2266491.1"/>
    <property type="molecule type" value="Genomic_DNA"/>
</dbReference>
<dbReference type="AlphaFoldDB" id="A0A5B2XUR0"/>
<dbReference type="OrthoDB" id="3311648at2"/>
<dbReference type="Proteomes" id="UP000323454">
    <property type="component" value="Unassembled WGS sequence"/>
</dbReference>
<dbReference type="NCBIfam" id="NF040567">
    <property type="entry name" value="SCO2524_fam"/>
    <property type="match status" value="1"/>
</dbReference>
<organism evidence="1 2">
    <name type="scientific">Solihabitans fulvus</name>
    <dbReference type="NCBI Taxonomy" id="1892852"/>
    <lineage>
        <taxon>Bacteria</taxon>
        <taxon>Bacillati</taxon>
        <taxon>Actinomycetota</taxon>
        <taxon>Actinomycetes</taxon>
        <taxon>Pseudonocardiales</taxon>
        <taxon>Pseudonocardiaceae</taxon>
        <taxon>Solihabitans</taxon>
    </lineage>
</organism>
<comment type="caution">
    <text evidence="1">The sequence shown here is derived from an EMBL/GenBank/DDBJ whole genome shotgun (WGS) entry which is preliminary data.</text>
</comment>
<reference evidence="1 2" key="2">
    <citation type="submission" date="2019-09" db="EMBL/GenBank/DDBJ databases">
        <authorList>
            <person name="Jin C."/>
        </authorList>
    </citation>
    <scope>NUCLEOTIDE SEQUENCE [LARGE SCALE GENOMIC DNA]</scope>
    <source>
        <strain evidence="1 2">AN110305</strain>
    </source>
</reference>
<protein>
    <submittedName>
        <fullName evidence="1">Uncharacterized protein</fullName>
    </submittedName>
</protein>
<sequence>MRIQPRQHILDVWRSVVSASFQDGKWVWGGRDEANSISDAEQLLTLLYPATEIENLALDRPDAMADDVLSTLKPLGDSIRIPRVVIDVLADYVSRYTDEGGEPIFAGHSYLRTRTDPDAPRPQVTEEQLALGIVDDYSMSVTLCLAALGFIAVYKPETARRPELRTKVDDLERAVGRRLTAAMVGLLRSFVVNTVEPDSRAGKVMLGMVNQSDAPEPVVLSNLKDRLSRVQTRLRDDVRIGVDAEVGLDNENLLFECGWSWGIASRAAPIDFVPEEIAVRQGVAEDRPYLYFTVVALDGINDLRSQRTRELGLLDEEQRRLADALQLRWELTQRYWSTIARFGGKRWPLEDIPWRTSDGEESDYYSLLVSAVLIQDLVNREATDDDLTRAVEVLEELARRGRITSRVTRGDQAVALHVPGVYMQLGGSDKLGPQLFWSVADFAPLLLKRSLEGARLSANVHARDQLMLIAEATMEHLMRRKLTGGLASGLWDDPASIFYPGEATDAAVAEDRPSWYLTERVVEALVTAVRTFEVAPLRSPQMIVSALDLLNEADHLLNQELLEADTDDQSAMHVGLGRIEAMLTRARRIINERPSTANALALEALRELDELAVARLDASRSI</sequence>
<proteinExistence type="predicted"/>
<keyword evidence="2" id="KW-1185">Reference proteome</keyword>
<accession>A0A5B2XUR0</accession>
<dbReference type="InterPro" id="IPR049777">
    <property type="entry name" value="SCO2524-like"/>
</dbReference>
<evidence type="ECO:0000313" key="2">
    <source>
        <dbReference type="Proteomes" id="UP000323454"/>
    </source>
</evidence>
<reference evidence="1 2" key="1">
    <citation type="submission" date="2019-09" db="EMBL/GenBank/DDBJ databases">
        <title>Goodfellowia gen. nov., a new genus of the Pseudonocardineae related to Actinoalloteichus, containing Goodfellowia coeruleoviolacea gen. nov., comb. nov. gen. nov., comb. nov.</title>
        <authorList>
            <person name="Labeda D."/>
        </authorList>
    </citation>
    <scope>NUCLEOTIDE SEQUENCE [LARGE SCALE GENOMIC DNA]</scope>
    <source>
        <strain evidence="1 2">AN110305</strain>
    </source>
</reference>
<evidence type="ECO:0000313" key="1">
    <source>
        <dbReference type="EMBL" id="KAA2266491.1"/>
    </source>
</evidence>
<gene>
    <name evidence="1" type="ORF">F0L68_01745</name>
</gene>